<dbReference type="AlphaFoldDB" id="A0A0W7WLT0"/>
<gene>
    <name evidence="8" type="ORF">AVJ23_07260</name>
</gene>
<organism evidence="8 9">
    <name type="scientific">Pseudoponticoccus marisrubri</name>
    <dbReference type="NCBI Taxonomy" id="1685382"/>
    <lineage>
        <taxon>Bacteria</taxon>
        <taxon>Pseudomonadati</taxon>
        <taxon>Pseudomonadota</taxon>
        <taxon>Alphaproteobacteria</taxon>
        <taxon>Rhodobacterales</taxon>
        <taxon>Roseobacteraceae</taxon>
        <taxon>Pseudoponticoccus</taxon>
    </lineage>
</organism>
<keyword evidence="1 5" id="KW-0489">Methyltransferase</keyword>
<sequence>MTPAARVQAAIEIVETIRAGQPAEKALTNWARGARYAGSKDRAAVRDHVFDVVRRWRSSAALGGGEGGRARLLGLLRGQGVDPDGLFTGASHAPAPLTREERAAGSAPTGAEGWDLPDWLADRFRDSLGSAAEETALALRHRADVFLRVNLLRSDPASARARLKEEGITTEPHPLSPTALRVTKGARAVARSTAFAEGLVELQDVASQAVTDLLPLRPGLRVLDYCAGGGGKALAMAARMGGGPVAVHDADPARMSDLPARAARAGARLSPVARPEPPYDLVLCDVPCSGSGAWRRAPEGKWRLDPDGLAGLLRVQAEILDTCAALVGPGGRLAYATCSVLSQENAQQIDGFRSRRAGWHVEDQRQFLPSDGGDGFFITVLKRAD</sequence>
<feature type="binding site" evidence="5">
    <location>
        <position position="249"/>
    </location>
    <ligand>
        <name>S-adenosyl-L-methionine</name>
        <dbReference type="ChEBI" id="CHEBI:59789"/>
    </ligand>
</feature>
<dbReference type="OrthoDB" id="9810297at2"/>
<dbReference type="PROSITE" id="PS51686">
    <property type="entry name" value="SAM_MT_RSMB_NOP"/>
    <property type="match status" value="1"/>
</dbReference>
<evidence type="ECO:0000313" key="8">
    <source>
        <dbReference type="EMBL" id="KUF11549.1"/>
    </source>
</evidence>
<evidence type="ECO:0000256" key="5">
    <source>
        <dbReference type="PROSITE-ProRule" id="PRU01023"/>
    </source>
</evidence>
<dbReference type="GO" id="GO:0008173">
    <property type="term" value="F:RNA methyltransferase activity"/>
    <property type="evidence" value="ECO:0007669"/>
    <property type="project" value="InterPro"/>
</dbReference>
<dbReference type="Proteomes" id="UP000054396">
    <property type="component" value="Unassembled WGS sequence"/>
</dbReference>
<keyword evidence="3 5" id="KW-0949">S-adenosyl-L-methionine</keyword>
<comment type="caution">
    <text evidence="5">Lacks conserved residue(s) required for the propagation of feature annotation.</text>
</comment>
<dbReference type="STRING" id="1685382.AVJ23_07260"/>
<evidence type="ECO:0000256" key="6">
    <source>
        <dbReference type="SAM" id="MobiDB-lite"/>
    </source>
</evidence>
<name>A0A0W7WLT0_9RHOB</name>
<dbReference type="Pfam" id="PF01189">
    <property type="entry name" value="Methyltr_RsmB-F"/>
    <property type="match status" value="1"/>
</dbReference>
<dbReference type="InterPro" id="IPR001678">
    <property type="entry name" value="MeTrfase_RsmB-F_NOP2_dom"/>
</dbReference>
<feature type="domain" description="SAM-dependent MTase RsmB/NOP-type" evidence="7">
    <location>
        <begin position="135"/>
        <end position="385"/>
    </location>
</feature>
<comment type="caution">
    <text evidence="8">The sequence shown here is derived from an EMBL/GenBank/DDBJ whole genome shotgun (WGS) entry which is preliminary data.</text>
</comment>
<dbReference type="PANTHER" id="PTHR22807">
    <property type="entry name" value="NOP2 YEAST -RELATED NOL1/NOP2/FMU SUN DOMAIN-CONTAINING"/>
    <property type="match status" value="1"/>
</dbReference>
<keyword evidence="2 5" id="KW-0808">Transferase</keyword>
<accession>A0A0W7WLT0</accession>
<dbReference type="GO" id="GO:0001510">
    <property type="term" value="P:RNA methylation"/>
    <property type="evidence" value="ECO:0007669"/>
    <property type="project" value="InterPro"/>
</dbReference>
<dbReference type="InterPro" id="IPR049560">
    <property type="entry name" value="MeTrfase_RsmB-F_NOP2_cat"/>
</dbReference>
<proteinExistence type="inferred from homology"/>
<dbReference type="Pfam" id="PF22458">
    <property type="entry name" value="RsmF-B_ferredox"/>
    <property type="match status" value="1"/>
</dbReference>
<evidence type="ECO:0000259" key="7">
    <source>
        <dbReference type="PROSITE" id="PS51686"/>
    </source>
</evidence>
<feature type="binding site" evidence="5">
    <location>
        <position position="285"/>
    </location>
    <ligand>
        <name>S-adenosyl-L-methionine</name>
        <dbReference type="ChEBI" id="CHEBI:59789"/>
    </ligand>
</feature>
<evidence type="ECO:0000256" key="2">
    <source>
        <dbReference type="ARBA" id="ARBA00022679"/>
    </source>
</evidence>
<evidence type="ECO:0000256" key="3">
    <source>
        <dbReference type="ARBA" id="ARBA00022691"/>
    </source>
</evidence>
<dbReference type="InterPro" id="IPR054728">
    <property type="entry name" value="RsmB-like_ferredoxin"/>
</dbReference>
<dbReference type="InterPro" id="IPR023267">
    <property type="entry name" value="RCMT"/>
</dbReference>
<dbReference type="InterPro" id="IPR029063">
    <property type="entry name" value="SAM-dependent_MTases_sf"/>
</dbReference>
<protein>
    <submittedName>
        <fullName evidence="8">SAM-dependent methyltransferase</fullName>
    </submittedName>
</protein>
<keyword evidence="4 5" id="KW-0694">RNA-binding</keyword>
<evidence type="ECO:0000256" key="1">
    <source>
        <dbReference type="ARBA" id="ARBA00022603"/>
    </source>
</evidence>
<comment type="similarity">
    <text evidence="5">Belongs to the class I-like SAM-binding methyltransferase superfamily. RsmB/NOP family.</text>
</comment>
<feature type="active site" description="Nucleophile" evidence="5">
    <location>
        <position position="338"/>
    </location>
</feature>
<dbReference type="SUPFAM" id="SSF53335">
    <property type="entry name" value="S-adenosyl-L-methionine-dependent methyltransferases"/>
    <property type="match status" value="1"/>
</dbReference>
<dbReference type="Gene3D" id="3.40.50.150">
    <property type="entry name" value="Vaccinia Virus protein VP39"/>
    <property type="match status" value="1"/>
</dbReference>
<dbReference type="RefSeq" id="WP_058861495.1">
    <property type="nucleotide sequence ID" value="NZ_LPXO01000003.1"/>
</dbReference>
<evidence type="ECO:0000256" key="4">
    <source>
        <dbReference type="ARBA" id="ARBA00022884"/>
    </source>
</evidence>
<evidence type="ECO:0000313" key="9">
    <source>
        <dbReference type="Proteomes" id="UP000054396"/>
    </source>
</evidence>
<dbReference type="EMBL" id="LPXO01000003">
    <property type="protein sequence ID" value="KUF11549.1"/>
    <property type="molecule type" value="Genomic_DNA"/>
</dbReference>
<feature type="region of interest" description="Disordered" evidence="6">
    <location>
        <begin position="86"/>
        <end position="111"/>
    </location>
</feature>
<dbReference type="Gene3D" id="3.30.70.1170">
    <property type="entry name" value="Sun protein, domain 3"/>
    <property type="match status" value="1"/>
</dbReference>
<reference evidence="8 9" key="1">
    <citation type="submission" date="2015-12" db="EMBL/GenBank/DDBJ databases">
        <authorList>
            <person name="Shamseldin A."/>
            <person name="Moawad H."/>
            <person name="Abd El-Rahim W.M."/>
            <person name="Sadowsky M.J."/>
        </authorList>
    </citation>
    <scope>NUCLEOTIDE SEQUENCE [LARGE SCALE GENOMIC DNA]</scope>
    <source>
        <strain evidence="8 9">SJ5A-1</strain>
    </source>
</reference>
<dbReference type="GO" id="GO:0003723">
    <property type="term" value="F:RNA binding"/>
    <property type="evidence" value="ECO:0007669"/>
    <property type="project" value="UniProtKB-UniRule"/>
</dbReference>
<dbReference type="PRINTS" id="PR02008">
    <property type="entry name" value="RCMTFAMILY"/>
</dbReference>
<dbReference type="PANTHER" id="PTHR22807:SF53">
    <property type="entry name" value="RIBOSOMAL RNA SMALL SUBUNIT METHYLTRANSFERASE B-RELATED"/>
    <property type="match status" value="1"/>
</dbReference>
<keyword evidence="9" id="KW-1185">Reference proteome</keyword>